<evidence type="ECO:0000313" key="1">
    <source>
        <dbReference type="EMBL" id="KAJ3527478.1"/>
    </source>
</evidence>
<dbReference type="EMBL" id="JANHOG010002085">
    <property type="protein sequence ID" value="KAJ3527478.1"/>
    <property type="molecule type" value="Genomic_DNA"/>
</dbReference>
<organism evidence="1 2">
    <name type="scientific">Phlebia brevispora</name>
    <dbReference type="NCBI Taxonomy" id="194682"/>
    <lineage>
        <taxon>Eukaryota</taxon>
        <taxon>Fungi</taxon>
        <taxon>Dikarya</taxon>
        <taxon>Basidiomycota</taxon>
        <taxon>Agaricomycotina</taxon>
        <taxon>Agaricomycetes</taxon>
        <taxon>Polyporales</taxon>
        <taxon>Meruliaceae</taxon>
        <taxon>Phlebia</taxon>
    </lineage>
</organism>
<evidence type="ECO:0000313" key="2">
    <source>
        <dbReference type="Proteomes" id="UP001148662"/>
    </source>
</evidence>
<keyword evidence="2" id="KW-1185">Reference proteome</keyword>
<name>A0ACC1RX08_9APHY</name>
<sequence>MSNATNSSAPVPLDPLVVDVYDSEYVDLPTVTCPDLTCLGYQADLDTMRYGHVLAGYEYFITFEHEYYFVWQSKRTSATWLLLANRYSMLVAAILPAMPSSPGFSNVITGAPALHLQWSTAVLGLLPTMVAAVFSALRVYALLRRSAARYVLGVFVLLLSLVPVITNIYAPSKATFFYVNDPVLGSTCYGNTTISNSANFSLCTRLAVILADLIVVVVTWVKTFSHVRQAASVNMQGLSATLLRDGSIYFFALLALNVAQLLVETIPAWQNGNPIAYISPIVQPVLISRFLINLRRPDSIESIESMMSTDPSKSTTIHFKAPNRLDSVIGPMDQPVDRDEDMWDEPFLNGDDGSDEPDDKERSSGERASDIEETITRESLSKSYVRAVRHYKELSWSRGRGSCVPVNDSVPGTPTYQHLAFLGTLTASRIRTRLKRDINQFCDWPLADISTMIVFRYALAAALTSALFTAVLAAPPCTSTRPVAICLEYLNPFSANAYEWTEVIGTPPSDPSVLCGEDGEFWDAIDGW</sequence>
<protein>
    <submittedName>
        <fullName evidence="1">Uncharacterized protein</fullName>
    </submittedName>
</protein>
<comment type="caution">
    <text evidence="1">The sequence shown here is derived from an EMBL/GenBank/DDBJ whole genome shotgun (WGS) entry which is preliminary data.</text>
</comment>
<dbReference type="Proteomes" id="UP001148662">
    <property type="component" value="Unassembled WGS sequence"/>
</dbReference>
<reference evidence="1" key="1">
    <citation type="submission" date="2022-07" db="EMBL/GenBank/DDBJ databases">
        <title>Genome Sequence of Phlebia brevispora.</title>
        <authorList>
            <person name="Buettner E."/>
        </authorList>
    </citation>
    <scope>NUCLEOTIDE SEQUENCE</scope>
    <source>
        <strain evidence="1">MPL23</strain>
    </source>
</reference>
<proteinExistence type="predicted"/>
<gene>
    <name evidence="1" type="ORF">NM688_g8122</name>
</gene>
<accession>A0ACC1RX08</accession>